<accession>A0A7W7W3Q1</accession>
<feature type="transmembrane region" description="Helical" evidence="1">
    <location>
        <begin position="119"/>
        <end position="140"/>
    </location>
</feature>
<evidence type="ECO:0000313" key="3">
    <source>
        <dbReference type="Proteomes" id="UP000523007"/>
    </source>
</evidence>
<comment type="caution">
    <text evidence="2">The sequence shown here is derived from an EMBL/GenBank/DDBJ whole genome shotgun (WGS) entry which is preliminary data.</text>
</comment>
<feature type="transmembrane region" description="Helical" evidence="1">
    <location>
        <begin position="41"/>
        <end position="66"/>
    </location>
</feature>
<reference evidence="2 3" key="1">
    <citation type="submission" date="2020-08" db="EMBL/GenBank/DDBJ databases">
        <title>Sequencing the genomes of 1000 actinobacteria strains.</title>
        <authorList>
            <person name="Klenk H.-P."/>
        </authorList>
    </citation>
    <scope>NUCLEOTIDE SEQUENCE [LARGE SCALE GENOMIC DNA]</scope>
    <source>
        <strain evidence="2 3">DSM 102030</strain>
    </source>
</reference>
<keyword evidence="1" id="KW-0472">Membrane</keyword>
<dbReference type="EMBL" id="JACHJT010000001">
    <property type="protein sequence ID" value="MBB4932039.1"/>
    <property type="molecule type" value="Genomic_DNA"/>
</dbReference>
<keyword evidence="1" id="KW-0812">Transmembrane</keyword>
<protein>
    <submittedName>
        <fullName evidence="2">MFS family permease</fullName>
    </submittedName>
</protein>
<name>A0A7W7W3Q1_9ACTN</name>
<dbReference type="Proteomes" id="UP000523007">
    <property type="component" value="Unassembled WGS sequence"/>
</dbReference>
<keyword evidence="3" id="KW-1185">Reference proteome</keyword>
<organism evidence="2 3">
    <name type="scientific">Lipingzhangella halophila</name>
    <dbReference type="NCBI Taxonomy" id="1783352"/>
    <lineage>
        <taxon>Bacteria</taxon>
        <taxon>Bacillati</taxon>
        <taxon>Actinomycetota</taxon>
        <taxon>Actinomycetes</taxon>
        <taxon>Streptosporangiales</taxon>
        <taxon>Nocardiopsidaceae</taxon>
        <taxon>Lipingzhangella</taxon>
    </lineage>
</organism>
<evidence type="ECO:0000256" key="1">
    <source>
        <dbReference type="SAM" id="Phobius"/>
    </source>
</evidence>
<proteinExistence type="predicted"/>
<feature type="transmembrane region" description="Helical" evidence="1">
    <location>
        <begin position="202"/>
        <end position="218"/>
    </location>
</feature>
<evidence type="ECO:0000313" key="2">
    <source>
        <dbReference type="EMBL" id="MBB4932039.1"/>
    </source>
</evidence>
<keyword evidence="1" id="KW-1133">Transmembrane helix</keyword>
<sequence length="320" mass="33377">MYAEPDTYQGRRWLVALVPAALSAAVPSALALVFKSDIAGQMFVGAVLASMVMAFLIGATTAATLARYQRSAPLQRQAAATSAAVSGLFGTQITLHVVSLIGVPPPDEIRWFGMNEASGWFWIAGVPVAAAVGALAWALARTGAPPVATGVPPEGTPAFRLGPQQRAMFAATVWVRSNLLVGAALLALGIAVTIVSATRDNTLAPGLVFTIIGLWLLAQSHAKLVIDERGVALATAGTLRSTIPYAHITQATALERSPRSATYPPGGSDHGWGACTGTGPALHLQLTEGRAFVFSTHEAKTAASLVNGYLHRERNDVDHD</sequence>
<dbReference type="AlphaFoldDB" id="A0A7W7W3Q1"/>
<dbReference type="RefSeq" id="WP_184579143.1">
    <property type="nucleotide sequence ID" value="NZ_JACHJT010000001.1"/>
</dbReference>
<gene>
    <name evidence="2" type="ORF">F4561_002859</name>
</gene>
<feature type="transmembrane region" description="Helical" evidence="1">
    <location>
        <begin position="173"/>
        <end position="196"/>
    </location>
</feature>
<feature type="transmembrane region" description="Helical" evidence="1">
    <location>
        <begin position="78"/>
        <end position="99"/>
    </location>
</feature>